<dbReference type="Proteomes" id="UP000187338">
    <property type="component" value="Unassembled WGS sequence"/>
</dbReference>
<comment type="caution">
    <text evidence="2">The sequence shown here is derived from an EMBL/GenBank/DDBJ whole genome shotgun (WGS) entry which is preliminary data.</text>
</comment>
<proteinExistence type="predicted"/>
<dbReference type="Pfam" id="PF08239">
    <property type="entry name" value="SH3_3"/>
    <property type="match status" value="1"/>
</dbReference>
<keyword evidence="3" id="KW-1185">Reference proteome</keyword>
<organism evidence="2 3">
    <name type="scientific">Carboxydothermus islandicus</name>
    <dbReference type="NCBI Taxonomy" id="661089"/>
    <lineage>
        <taxon>Bacteria</taxon>
        <taxon>Bacillati</taxon>
        <taxon>Bacillota</taxon>
        <taxon>Clostridia</taxon>
        <taxon>Thermoanaerobacterales</taxon>
        <taxon>Thermoanaerobacteraceae</taxon>
        <taxon>Carboxydothermus</taxon>
    </lineage>
</organism>
<evidence type="ECO:0000313" key="2">
    <source>
        <dbReference type="EMBL" id="GAV24210.1"/>
    </source>
</evidence>
<accession>A0A1L8CZ66</accession>
<name>A0A1L8CZ66_9THEO</name>
<feature type="domain" description="SH3b" evidence="1">
    <location>
        <begin position="8"/>
        <end position="51"/>
    </location>
</feature>
<dbReference type="RefSeq" id="WP_369689000.1">
    <property type="nucleotide sequence ID" value="NZ_BDJL01000001.1"/>
</dbReference>
<dbReference type="AlphaFoldDB" id="A0A1L8CZ66"/>
<dbReference type="EMBL" id="BDJL01000001">
    <property type="protein sequence ID" value="GAV24210.1"/>
    <property type="molecule type" value="Genomic_DNA"/>
</dbReference>
<dbReference type="Gene3D" id="2.30.30.40">
    <property type="entry name" value="SH3 Domains"/>
    <property type="match status" value="1"/>
</dbReference>
<evidence type="ECO:0000313" key="3">
    <source>
        <dbReference type="Proteomes" id="UP000187338"/>
    </source>
</evidence>
<dbReference type="STRING" id="661089.ciss_01430"/>
<dbReference type="InterPro" id="IPR003646">
    <property type="entry name" value="SH3-like_bac-type"/>
</dbReference>
<gene>
    <name evidence="2" type="ORF">ciss_01430</name>
</gene>
<reference evidence="3" key="1">
    <citation type="submission" date="2016-12" db="EMBL/GenBank/DDBJ databases">
        <title>Draft Genome Sequences od Carboxydothermus pertinax and islandicus, Hydrogenogenic Carboxydotrophic Bacteria.</title>
        <authorList>
            <person name="Fukuyama Y."/>
            <person name="Ohmae K."/>
            <person name="Yoneda Y."/>
            <person name="Yoshida T."/>
            <person name="Sako Y."/>
        </authorList>
    </citation>
    <scope>NUCLEOTIDE SEQUENCE [LARGE SCALE GENOMIC DNA]</scope>
    <source>
        <strain evidence="3">SET</strain>
    </source>
</reference>
<protein>
    <recommendedName>
        <fullName evidence="1">SH3b domain-containing protein</fullName>
    </recommendedName>
</protein>
<sequence length="71" mass="8064">MVQLTYTNTNLRVTPQANAKILATLKKGYKLRYLGREGVWNKVRVSIWSNGGYKTYTGNIYDTNFCALTNA</sequence>
<evidence type="ECO:0000259" key="1">
    <source>
        <dbReference type="Pfam" id="PF08239"/>
    </source>
</evidence>